<sequence length="335" mass="37966">MEDKRLRDKLYNMSEQELRFTKEDRNEVFKQIHKLEKNNTQKNSLVSSSKKFAPLTVSLLIVGLCLFLFMPSILSGNFNEKSNTNVASEPVVEEAGFVTTLLTVKSKEMDNRIYLNLLLSYSKDKKTMKVLSIPHFTYAPIADNNDGTTLYDKLLFAYSFGGAENVRTTVSKLLDLPIDYYAVIDLETISTLIDSVNGIDYNLPEDIRVRAITRVAFDFEKGPHRLNGEEVVALMMAATVGEGRGLDEENLLNILNAVMNKTENEIPPTLLKELLTQIEANASLDYWLKNQIEINSIKPLSLIGGIRDDMIDGKYYMVFDKDFLNSISKELTTFN</sequence>
<keyword evidence="3" id="KW-0735">Signal-anchor</keyword>
<gene>
    <name evidence="7" type="ORF">GDS87_15340</name>
</gene>
<proteinExistence type="inferred from homology"/>
<dbReference type="EMBL" id="CP045835">
    <property type="protein sequence ID" value="QGG52225.1"/>
    <property type="molecule type" value="Genomic_DNA"/>
</dbReference>
<evidence type="ECO:0000256" key="3">
    <source>
        <dbReference type="ARBA" id="ARBA00022968"/>
    </source>
</evidence>
<evidence type="ECO:0000259" key="6">
    <source>
        <dbReference type="Pfam" id="PF03816"/>
    </source>
</evidence>
<dbReference type="Gene3D" id="3.30.420.590">
    <property type="match status" value="1"/>
</dbReference>
<keyword evidence="5" id="KW-0472">Membrane</keyword>
<dbReference type="Proteomes" id="UP000373269">
    <property type="component" value="Chromosome"/>
</dbReference>
<name>A0ABX6DFH8_9BACI</name>
<evidence type="ECO:0000313" key="7">
    <source>
        <dbReference type="EMBL" id="QGG52225.1"/>
    </source>
</evidence>
<dbReference type="RefSeq" id="WP_369593180.1">
    <property type="nucleotide sequence ID" value="NZ_CP045835.1"/>
</dbReference>
<evidence type="ECO:0000256" key="1">
    <source>
        <dbReference type="ARBA" id="ARBA00006068"/>
    </source>
</evidence>
<dbReference type="InterPro" id="IPR004474">
    <property type="entry name" value="LytR_CpsA_psr"/>
</dbReference>
<dbReference type="Pfam" id="PF03816">
    <property type="entry name" value="LytR_cpsA_psr"/>
    <property type="match status" value="1"/>
</dbReference>
<evidence type="ECO:0000256" key="2">
    <source>
        <dbReference type="ARBA" id="ARBA00022692"/>
    </source>
</evidence>
<dbReference type="InterPro" id="IPR050922">
    <property type="entry name" value="LytR/CpsA/Psr_CW_biosynth"/>
</dbReference>
<reference evidence="7 8" key="1">
    <citation type="submission" date="2019-11" db="EMBL/GenBank/DDBJ databases">
        <title>Whole Genome Sequencing and Comparative Genomic Analyses of Lysinibacillus pakistanensis LZH-9, a Halotolerant Strain with Excellent COD Removal Capability.</title>
        <authorList>
            <person name="Zhou H."/>
        </authorList>
    </citation>
    <scope>NUCLEOTIDE SEQUENCE [LARGE SCALE GENOMIC DNA]</scope>
    <source>
        <strain evidence="7 8">LZH-9</strain>
    </source>
</reference>
<accession>A0ABX6DFH8</accession>
<keyword evidence="2 5" id="KW-0812">Transmembrane</keyword>
<keyword evidence="8" id="KW-1185">Reference proteome</keyword>
<dbReference type="PANTHER" id="PTHR33392:SF6">
    <property type="entry name" value="POLYISOPRENYL-TEICHOIC ACID--PEPTIDOGLYCAN TEICHOIC ACID TRANSFERASE TAGU"/>
    <property type="match status" value="1"/>
</dbReference>
<feature type="domain" description="Cell envelope-related transcriptional attenuator" evidence="6">
    <location>
        <begin position="117"/>
        <end position="235"/>
    </location>
</feature>
<dbReference type="Gene3D" id="3.40.630.190">
    <property type="entry name" value="LCP protein"/>
    <property type="match status" value="1"/>
</dbReference>
<keyword evidence="4 5" id="KW-1133">Transmembrane helix</keyword>
<dbReference type="PANTHER" id="PTHR33392">
    <property type="entry name" value="POLYISOPRENYL-TEICHOIC ACID--PEPTIDOGLYCAN TEICHOIC ACID TRANSFERASE TAGU"/>
    <property type="match status" value="1"/>
</dbReference>
<comment type="similarity">
    <text evidence="1">Belongs to the LytR/CpsA/Psr (LCP) family.</text>
</comment>
<feature type="transmembrane region" description="Helical" evidence="5">
    <location>
        <begin position="52"/>
        <end position="74"/>
    </location>
</feature>
<evidence type="ECO:0000256" key="5">
    <source>
        <dbReference type="SAM" id="Phobius"/>
    </source>
</evidence>
<organism evidence="7 8">
    <name type="scientific">Lysinibacillus pakistanensis</name>
    <dbReference type="NCBI Taxonomy" id="759811"/>
    <lineage>
        <taxon>Bacteria</taxon>
        <taxon>Bacillati</taxon>
        <taxon>Bacillota</taxon>
        <taxon>Bacilli</taxon>
        <taxon>Bacillales</taxon>
        <taxon>Bacillaceae</taxon>
        <taxon>Lysinibacillus</taxon>
    </lineage>
</organism>
<protein>
    <submittedName>
        <fullName evidence="7">Transcriptional regulator</fullName>
    </submittedName>
</protein>
<evidence type="ECO:0000313" key="8">
    <source>
        <dbReference type="Proteomes" id="UP000373269"/>
    </source>
</evidence>
<evidence type="ECO:0000256" key="4">
    <source>
        <dbReference type="ARBA" id="ARBA00022989"/>
    </source>
</evidence>